<accession>A0A2S0N154</accession>
<proteinExistence type="predicted"/>
<keyword evidence="2" id="KW-1185">Reference proteome</keyword>
<dbReference type="KEGG" id="simp:C6571_11835"/>
<protein>
    <submittedName>
        <fullName evidence="1">Uncharacterized protein</fullName>
    </submittedName>
</protein>
<reference evidence="1 2" key="1">
    <citation type="submission" date="2018-03" db="EMBL/GenBank/DDBJ databases">
        <title>Genome sequencing of Simplicispira sp.</title>
        <authorList>
            <person name="Kim S.-J."/>
            <person name="Heo J."/>
            <person name="Kwon S.-W."/>
        </authorList>
    </citation>
    <scope>NUCLEOTIDE SEQUENCE [LARGE SCALE GENOMIC DNA]</scope>
    <source>
        <strain evidence="1 2">SC1-8</strain>
    </source>
</reference>
<name>A0A2S0N154_9BURK</name>
<organism evidence="1 2">
    <name type="scientific">Simplicispira suum</name>
    <dbReference type="NCBI Taxonomy" id="2109915"/>
    <lineage>
        <taxon>Bacteria</taxon>
        <taxon>Pseudomonadati</taxon>
        <taxon>Pseudomonadota</taxon>
        <taxon>Betaproteobacteria</taxon>
        <taxon>Burkholderiales</taxon>
        <taxon>Comamonadaceae</taxon>
        <taxon>Simplicispira</taxon>
    </lineage>
</organism>
<dbReference type="RefSeq" id="WP_106446855.1">
    <property type="nucleotide sequence ID" value="NZ_CP027669.1"/>
</dbReference>
<dbReference type="Proteomes" id="UP000239326">
    <property type="component" value="Chromosome"/>
</dbReference>
<gene>
    <name evidence="1" type="ORF">C6571_11835</name>
</gene>
<sequence>MDPVFLLLLLGGSGLLMANGHQQRQRIALLAHHLGPLQIEKLMETVTQGYLRALGESDPARQAQIFAVLEGSEAQLATQFAQLARDFAAVPAAQARASTLAFSLPWASTLLPHASFDMRKLLAVHANGIARALRTDAARSPRDRAFLISAELFLMQHSCHWFCKSRAVASARMLTRHHTPHAQLVASVSPETRSAYRALTGS</sequence>
<dbReference type="AlphaFoldDB" id="A0A2S0N154"/>
<evidence type="ECO:0000313" key="1">
    <source>
        <dbReference type="EMBL" id="AVO41878.1"/>
    </source>
</evidence>
<dbReference type="OrthoDB" id="8654508at2"/>
<evidence type="ECO:0000313" key="2">
    <source>
        <dbReference type="Proteomes" id="UP000239326"/>
    </source>
</evidence>
<dbReference type="EMBL" id="CP027669">
    <property type="protein sequence ID" value="AVO41878.1"/>
    <property type="molecule type" value="Genomic_DNA"/>
</dbReference>